<evidence type="ECO:0000313" key="6">
    <source>
        <dbReference type="EMBL" id="ROW16116.1"/>
    </source>
</evidence>
<dbReference type="GO" id="GO:0004497">
    <property type="term" value="F:monooxygenase activity"/>
    <property type="evidence" value="ECO:0007669"/>
    <property type="project" value="UniProtKB-KW"/>
</dbReference>
<dbReference type="SUPFAM" id="SSF51905">
    <property type="entry name" value="FAD/NAD(P)-binding domain"/>
    <property type="match status" value="1"/>
</dbReference>
<keyword evidence="1" id="KW-0285">Flavoprotein</keyword>
<dbReference type="InterPro" id="IPR002938">
    <property type="entry name" value="FAD-bd"/>
</dbReference>
<dbReference type="STRING" id="1230097.A0A423XID3"/>
<comment type="caution">
    <text evidence="6">The sequence shown here is derived from an EMBL/GenBank/DDBJ whole genome shotgun (WGS) entry which is preliminary data.</text>
</comment>
<keyword evidence="4" id="KW-0503">Monooxygenase</keyword>
<feature type="domain" description="FAD-binding" evidence="5">
    <location>
        <begin position="314"/>
        <end position="349"/>
    </location>
</feature>
<evidence type="ECO:0000256" key="1">
    <source>
        <dbReference type="ARBA" id="ARBA00022630"/>
    </source>
</evidence>
<feature type="domain" description="FAD-binding" evidence="5">
    <location>
        <begin position="7"/>
        <end position="240"/>
    </location>
</feature>
<dbReference type="InterPro" id="IPR036188">
    <property type="entry name" value="FAD/NAD-bd_sf"/>
</dbReference>
<evidence type="ECO:0000259" key="5">
    <source>
        <dbReference type="Pfam" id="PF01494"/>
    </source>
</evidence>
<name>A0A423XID3_9PEZI</name>
<dbReference type="AlphaFoldDB" id="A0A423XID3"/>
<dbReference type="InParanoid" id="A0A423XID3"/>
<dbReference type="Pfam" id="PF01494">
    <property type="entry name" value="FAD_binding_3"/>
    <property type="match status" value="2"/>
</dbReference>
<dbReference type="PRINTS" id="PR00420">
    <property type="entry name" value="RNGMNOXGNASE"/>
</dbReference>
<organism evidence="6 7">
    <name type="scientific">Cytospora leucostoma</name>
    <dbReference type="NCBI Taxonomy" id="1230097"/>
    <lineage>
        <taxon>Eukaryota</taxon>
        <taxon>Fungi</taxon>
        <taxon>Dikarya</taxon>
        <taxon>Ascomycota</taxon>
        <taxon>Pezizomycotina</taxon>
        <taxon>Sordariomycetes</taxon>
        <taxon>Sordariomycetidae</taxon>
        <taxon>Diaporthales</taxon>
        <taxon>Cytosporaceae</taxon>
        <taxon>Cytospora</taxon>
    </lineage>
</organism>
<dbReference type="OrthoDB" id="655030at2759"/>
<sequence length="415" mass="43963">MSSQQRIAIVGGGPAGLTLALLLHKHGIPATIFELRQKPTEEEFAKPSGMLDLHEGSGIDAIKECGLFDDFIPLTGDCAEATIVADKHGSILYERNSERLSRPEISRNALNKLLIGNLPPGAIKWGHKLLSATCTTTGGHTETELDFGPHGKQTFDLVVGADGAWSRVRKLIAGEKPYYAGRQIITLTITHITEKYPHLAELVGPGSFMALGGRNGVVSQRGPVDSARIYIFLSLAPEGSSSSTTSSGLAGQTPGAARDKLLESDALLGTWGAPIKELVAAGCEEEAARDPAAKLDIRAMYTQSVGSSWDHRPGVTLIGDAAHLMLPSGEGVNLGMLDALLLSRAIVEASLEATAGDGDVATSFRDTFDPLLKAFEVDLGARAKTAAEHSQWLSKVMFEEDGATALAMAFQGWVN</sequence>
<gene>
    <name evidence="6" type="ORF">VPNG_01982</name>
</gene>
<keyword evidence="2" id="KW-0274">FAD</keyword>
<evidence type="ECO:0000313" key="7">
    <source>
        <dbReference type="Proteomes" id="UP000285146"/>
    </source>
</evidence>
<dbReference type="EMBL" id="LKEB01000006">
    <property type="protein sequence ID" value="ROW16116.1"/>
    <property type="molecule type" value="Genomic_DNA"/>
</dbReference>
<keyword evidence="3" id="KW-0560">Oxidoreductase</keyword>
<reference evidence="6 7" key="1">
    <citation type="submission" date="2015-09" db="EMBL/GenBank/DDBJ databases">
        <title>Host preference determinants of Valsa canker pathogens revealed by comparative genomics.</title>
        <authorList>
            <person name="Yin Z."/>
            <person name="Huang L."/>
        </authorList>
    </citation>
    <scope>NUCLEOTIDE SEQUENCE [LARGE SCALE GENOMIC DNA]</scope>
    <source>
        <strain evidence="6 7">SXYLt</strain>
    </source>
</reference>
<dbReference type="PANTHER" id="PTHR46972:SF1">
    <property type="entry name" value="FAD DEPENDENT OXIDOREDUCTASE DOMAIN-CONTAINING PROTEIN"/>
    <property type="match status" value="1"/>
</dbReference>
<keyword evidence="7" id="KW-1185">Reference proteome</keyword>
<dbReference type="GO" id="GO:0071949">
    <property type="term" value="F:FAD binding"/>
    <property type="evidence" value="ECO:0007669"/>
    <property type="project" value="InterPro"/>
</dbReference>
<evidence type="ECO:0000256" key="3">
    <source>
        <dbReference type="ARBA" id="ARBA00023002"/>
    </source>
</evidence>
<evidence type="ECO:0000256" key="2">
    <source>
        <dbReference type="ARBA" id="ARBA00022827"/>
    </source>
</evidence>
<evidence type="ECO:0000256" key="4">
    <source>
        <dbReference type="ARBA" id="ARBA00023033"/>
    </source>
</evidence>
<dbReference type="Gene3D" id="3.50.50.60">
    <property type="entry name" value="FAD/NAD(P)-binding domain"/>
    <property type="match status" value="1"/>
</dbReference>
<dbReference type="PANTHER" id="PTHR46972">
    <property type="entry name" value="MONOOXYGENASE ASQM-RELATED"/>
    <property type="match status" value="1"/>
</dbReference>
<dbReference type="Proteomes" id="UP000285146">
    <property type="component" value="Unassembled WGS sequence"/>
</dbReference>
<proteinExistence type="predicted"/>
<accession>A0A423XID3</accession>
<protein>
    <recommendedName>
        <fullName evidence="5">FAD-binding domain-containing protein</fullName>
    </recommendedName>
</protein>